<proteinExistence type="predicted"/>
<protein>
    <recommendedName>
        <fullName evidence="3">Excreted virulence factor EspC, type VII ESX diderm</fullName>
    </recommendedName>
</protein>
<accession>A0ABV9LFS0</accession>
<evidence type="ECO:0000313" key="1">
    <source>
        <dbReference type="EMBL" id="MFC4692789.1"/>
    </source>
</evidence>
<gene>
    <name evidence="1" type="ORF">ACFO3M_05245</name>
</gene>
<keyword evidence="2" id="KW-1185">Reference proteome</keyword>
<evidence type="ECO:0008006" key="3">
    <source>
        <dbReference type="Google" id="ProtNLM"/>
    </source>
</evidence>
<dbReference type="Proteomes" id="UP001596025">
    <property type="component" value="Unassembled WGS sequence"/>
</dbReference>
<name>A0ABV9LFS0_9ACTN</name>
<reference evidence="2" key="1">
    <citation type="journal article" date="2019" name="Int. J. Syst. Evol. Microbiol.">
        <title>The Global Catalogue of Microorganisms (GCM) 10K type strain sequencing project: providing services to taxonomists for standard genome sequencing and annotation.</title>
        <authorList>
            <consortium name="The Broad Institute Genomics Platform"/>
            <consortium name="The Broad Institute Genome Sequencing Center for Infectious Disease"/>
            <person name="Wu L."/>
            <person name="Ma J."/>
        </authorList>
    </citation>
    <scope>NUCLEOTIDE SEQUENCE [LARGE SCALE GENOMIC DNA]</scope>
    <source>
        <strain evidence="2">CCUG 62763</strain>
    </source>
</reference>
<comment type="caution">
    <text evidence="1">The sequence shown here is derived from an EMBL/GenBank/DDBJ whole genome shotgun (WGS) entry which is preliminary data.</text>
</comment>
<evidence type="ECO:0000313" key="2">
    <source>
        <dbReference type="Proteomes" id="UP001596025"/>
    </source>
</evidence>
<sequence length="107" mass="10590">MSVAIAIQLDAVHALGEELTALAAELSSDADLCASTAVSLATAAPGEVSDRAGTTGRMWAALVADLVSGADAAATALLDAVRSYRLADAAVSDRLLAARAALPVGAR</sequence>
<dbReference type="RefSeq" id="WP_387987266.1">
    <property type="nucleotide sequence ID" value="NZ_JBHSGR010000004.1"/>
</dbReference>
<dbReference type="EMBL" id="JBHSGR010000004">
    <property type="protein sequence ID" value="MFC4692789.1"/>
    <property type="molecule type" value="Genomic_DNA"/>
</dbReference>
<organism evidence="1 2">
    <name type="scientific">Geodermatophilus arenarius</name>
    <dbReference type="NCBI Taxonomy" id="1137990"/>
    <lineage>
        <taxon>Bacteria</taxon>
        <taxon>Bacillati</taxon>
        <taxon>Actinomycetota</taxon>
        <taxon>Actinomycetes</taxon>
        <taxon>Geodermatophilales</taxon>
        <taxon>Geodermatophilaceae</taxon>
        <taxon>Geodermatophilus</taxon>
    </lineage>
</organism>